<protein>
    <submittedName>
        <fullName evidence="1">Uncharacterized protein</fullName>
    </submittedName>
</protein>
<proteinExistence type="predicted"/>
<reference evidence="1" key="1">
    <citation type="journal article" date="2021" name="Proc. Natl. Acad. Sci. U.S.A.">
        <title>A Catalog of Tens of Thousands of Viruses from Human Metagenomes Reveals Hidden Associations with Chronic Diseases.</title>
        <authorList>
            <person name="Tisza M.J."/>
            <person name="Buck C.B."/>
        </authorList>
    </citation>
    <scope>NUCLEOTIDE SEQUENCE</scope>
    <source>
        <strain evidence="1">Ctz6O13</strain>
    </source>
</reference>
<accession>A0A8S5TKD7</accession>
<dbReference type="EMBL" id="BK032843">
    <property type="protein sequence ID" value="DAF63780.1"/>
    <property type="molecule type" value="Genomic_DNA"/>
</dbReference>
<sequence length="73" mass="8766">MAHLLPRKIKKACNPYLDNVPLKTKWMRHVHCQVNGFEYVYYDNPYPDAKSYYTKYGAVIDYMLMKLHSSIHR</sequence>
<organism evidence="1">
    <name type="scientific">Podoviridae sp. ctz6O13</name>
    <dbReference type="NCBI Taxonomy" id="2827757"/>
    <lineage>
        <taxon>Viruses</taxon>
        <taxon>Duplodnaviria</taxon>
        <taxon>Heunggongvirae</taxon>
        <taxon>Uroviricota</taxon>
        <taxon>Caudoviricetes</taxon>
    </lineage>
</organism>
<name>A0A8S5TKD7_9CAUD</name>
<evidence type="ECO:0000313" key="1">
    <source>
        <dbReference type="EMBL" id="DAF63780.1"/>
    </source>
</evidence>